<reference evidence="1 2" key="1">
    <citation type="submission" date="2014-06" db="EMBL/GenBank/DDBJ databases">
        <authorList>
            <person name="Ngugi D.K."/>
            <person name="Blom J."/>
            <person name="Alam I."/>
            <person name="Rashid M."/>
            <person name="Ba Alawi W."/>
            <person name="Zhang G."/>
            <person name="Hikmawan T."/>
            <person name="Guan Y."/>
            <person name="Antunes A."/>
            <person name="Siam R."/>
            <person name="ElDorry H."/>
            <person name="Bajic V."/>
            <person name="Stingl U."/>
        </authorList>
    </citation>
    <scope>NUCLEOTIDE SEQUENCE [LARGE SCALE GENOMIC DNA]</scope>
    <source>
        <strain evidence="1">SCGC AAA799-N04</strain>
    </source>
</reference>
<dbReference type="Proteomes" id="UP000028059">
    <property type="component" value="Unassembled WGS sequence"/>
</dbReference>
<comment type="caution">
    <text evidence="1">The sequence shown here is derived from an EMBL/GenBank/DDBJ whole genome shotgun (WGS) entry which is preliminary data.</text>
</comment>
<dbReference type="PANTHER" id="PTHR38733:SF1">
    <property type="entry name" value="TYPE IV METHYL-DIRECTED RESTRICTION ENZYME ECOKMCRBC"/>
    <property type="match status" value="1"/>
</dbReference>
<keyword evidence="2" id="KW-1185">Reference proteome</keyword>
<dbReference type="InterPro" id="IPR019292">
    <property type="entry name" value="McrC"/>
</dbReference>
<gene>
    <name evidence="1" type="ORF">AAA799N04_00706</name>
</gene>
<accession>A0A081RNL8</accession>
<evidence type="ECO:0000313" key="1">
    <source>
        <dbReference type="EMBL" id="KEQ56791.1"/>
    </source>
</evidence>
<dbReference type="EMBL" id="JOKN01000009">
    <property type="protein sequence ID" value="KEQ56791.1"/>
    <property type="molecule type" value="Genomic_DNA"/>
</dbReference>
<name>A0A081RNL8_9ARCH</name>
<evidence type="ECO:0000313" key="2">
    <source>
        <dbReference type="Proteomes" id="UP000028059"/>
    </source>
</evidence>
<organism evidence="1 2">
    <name type="scientific">Marine Group I thaumarchaeote SCGC AAA799-N04</name>
    <dbReference type="NCBI Taxonomy" id="1502293"/>
    <lineage>
        <taxon>Archaea</taxon>
        <taxon>Nitrososphaerota</taxon>
        <taxon>Marine Group I</taxon>
    </lineage>
</organism>
<dbReference type="AlphaFoldDB" id="A0A081RNL8"/>
<dbReference type="PANTHER" id="PTHR38733">
    <property type="entry name" value="PROTEIN MCRC"/>
    <property type="match status" value="1"/>
</dbReference>
<dbReference type="Pfam" id="PF10117">
    <property type="entry name" value="McrBC"/>
    <property type="match status" value="1"/>
</dbReference>
<proteinExistence type="predicted"/>
<protein>
    <submittedName>
        <fullName evidence="1">McrBC 5-methylcytosine restriction system component-like protein</fullName>
    </submittedName>
</protein>
<sequence>MTLISLKEYETFPPRKKKYDSQDERVEKLKQISLDPQDIKLQEELQSREILTINSNPYNNELQFTTQSHVGVAQFSNFTVAITPKFSEIGKLVELIDYVYDLDLEIFTDSEIEFEGEQNILSEIIISTFVKKCQKLIRQGLFKSYILRQDDVPFLRGKLLMPQQILNQAKIKLQFACEFDELEYDNLENQIILYCLKQSYKITINQERKSQIRKLIQNFSGMVSLKEISLDDFKKINYNQMNHHYRKIHELSKLIVNSMQIFDFYKQNTRFVNSFFVNMNNIFEKFVFKLFYEFYEYPAKEQQHYPSWMTEKKGRKIDTITDILIYEKNRSDVRTIIDTKYKPELTDNDRYQLAFYAHDYKKQEAYAILPEFTDSESDAFIATRQDVEIKIRHLNIDKALGLISLRNTRERNQKIQEMLDELLN</sequence>